<dbReference type="AlphaFoldDB" id="A0A3N2PTQ6"/>
<keyword evidence="3" id="KW-1185">Reference proteome</keyword>
<reference evidence="2 3" key="1">
    <citation type="journal article" date="2018" name="Mol. Ecol.">
        <title>The obligate alkalophilic soda-lake fungus Sodiomyces alkalinus has shifted to a protein diet.</title>
        <authorList>
            <person name="Grum-Grzhimaylo A.A."/>
            <person name="Falkoski D.L."/>
            <person name="van den Heuvel J."/>
            <person name="Valero-Jimenez C.A."/>
            <person name="Min B."/>
            <person name="Choi I.G."/>
            <person name="Lipzen A."/>
            <person name="Daum C.G."/>
            <person name="Aanen D.K."/>
            <person name="Tsang A."/>
            <person name="Henrissat B."/>
            <person name="Bilanenko E.N."/>
            <person name="de Vries R.P."/>
            <person name="van Kan J.A.L."/>
            <person name="Grigoriev I.V."/>
            <person name="Debets A.J.M."/>
        </authorList>
    </citation>
    <scope>NUCLEOTIDE SEQUENCE [LARGE SCALE GENOMIC DNA]</scope>
    <source>
        <strain evidence="2 3">F11</strain>
    </source>
</reference>
<gene>
    <name evidence="2" type="ORF">SODALDRAFT_360185</name>
</gene>
<accession>A0A3N2PTQ6</accession>
<evidence type="ECO:0000313" key="2">
    <source>
        <dbReference type="EMBL" id="ROT37890.1"/>
    </source>
</evidence>
<dbReference type="GeneID" id="39582717"/>
<evidence type="ECO:0000313" key="3">
    <source>
        <dbReference type="Proteomes" id="UP000272025"/>
    </source>
</evidence>
<name>A0A3N2PTQ6_SODAK</name>
<dbReference type="Proteomes" id="UP000272025">
    <property type="component" value="Unassembled WGS sequence"/>
</dbReference>
<dbReference type="RefSeq" id="XP_028465696.1">
    <property type="nucleotide sequence ID" value="XM_028614239.1"/>
</dbReference>
<proteinExistence type="predicted"/>
<organism evidence="2 3">
    <name type="scientific">Sodiomyces alkalinus (strain CBS 110278 / VKM F-3762 / F11)</name>
    <name type="common">Alkaliphilic filamentous fungus</name>
    <dbReference type="NCBI Taxonomy" id="1314773"/>
    <lineage>
        <taxon>Eukaryota</taxon>
        <taxon>Fungi</taxon>
        <taxon>Dikarya</taxon>
        <taxon>Ascomycota</taxon>
        <taxon>Pezizomycotina</taxon>
        <taxon>Sordariomycetes</taxon>
        <taxon>Hypocreomycetidae</taxon>
        <taxon>Glomerellales</taxon>
        <taxon>Plectosphaerellaceae</taxon>
        <taxon>Sodiomyces</taxon>
    </lineage>
</organism>
<protein>
    <submittedName>
        <fullName evidence="2">Uncharacterized protein</fullName>
    </submittedName>
</protein>
<keyword evidence="1" id="KW-0472">Membrane</keyword>
<feature type="transmembrane region" description="Helical" evidence="1">
    <location>
        <begin position="46"/>
        <end position="66"/>
    </location>
</feature>
<keyword evidence="1" id="KW-1133">Transmembrane helix</keyword>
<sequence length="117" mass="13165">MAFVRVACFISSLTYLPTNLLSCLHSILSPATSDVLSLTCFPLNDITKVLLLHFHASGVFVVLGGWPRKCRKPLEFVKFLQFLLAMRVRIESCDEQRQHAPWLSCFQPSSQAPSIVK</sequence>
<dbReference type="EMBL" id="ML119056">
    <property type="protein sequence ID" value="ROT37890.1"/>
    <property type="molecule type" value="Genomic_DNA"/>
</dbReference>
<evidence type="ECO:0000256" key="1">
    <source>
        <dbReference type="SAM" id="Phobius"/>
    </source>
</evidence>
<keyword evidence="1" id="KW-0812">Transmembrane</keyword>